<reference evidence="2 3" key="3">
    <citation type="submission" date="2020-08" db="EMBL/GenBank/DDBJ databases">
        <title>Sequencing the genomes of 1000 actinobacteria strains.</title>
        <authorList>
            <person name="Klenk H.-P."/>
        </authorList>
    </citation>
    <scope>NUCLEOTIDE SEQUENCE [LARGE SCALE GENOMIC DNA]</scope>
    <source>
        <strain evidence="2 3">DSM 44772</strain>
    </source>
</reference>
<reference evidence="1" key="4">
    <citation type="submission" date="2023-12" db="EMBL/GenBank/DDBJ databases">
        <authorList>
            <person name="Sun Q."/>
            <person name="Inoue M."/>
        </authorList>
    </citation>
    <scope>NUCLEOTIDE SEQUENCE</scope>
    <source>
        <strain evidence="1">JCM 10667</strain>
    </source>
</reference>
<proteinExistence type="predicted"/>
<dbReference type="Proteomes" id="UP001501427">
    <property type="component" value="Unassembled WGS sequence"/>
</dbReference>
<sequence length="157" mass="16794">MTTARKGEDRGTTVPPDARARLGQVADAMIESGAGLPSGAQAGVHTGLLDQVVKTRPDLVAPLLRALDELGPDPGLAAVERLAERRPELYEALALVVAGGYLMSSRVTAPLKYRFAEIKIVDPRDIAVVVEEGLLDAVAERTPFYRLPPDAPPEHRP</sequence>
<evidence type="ECO:0000313" key="2">
    <source>
        <dbReference type="EMBL" id="MBB4772317.1"/>
    </source>
</evidence>
<dbReference type="Proteomes" id="UP000549343">
    <property type="component" value="Unassembled WGS sequence"/>
</dbReference>
<keyword evidence="4" id="KW-1185">Reference proteome</keyword>
<reference evidence="1" key="1">
    <citation type="journal article" date="2014" name="Int. J. Syst. Evol. Microbiol.">
        <title>Complete genome of a new Firmicutes species belonging to the dominant human colonic microbiota ('Ruminococcus bicirculans') reveals two chromosomes and a selective capacity to utilize plant glucans.</title>
        <authorList>
            <consortium name="NISC Comparative Sequencing Program"/>
            <person name="Wegmann U."/>
            <person name="Louis P."/>
            <person name="Goesmann A."/>
            <person name="Henrissat B."/>
            <person name="Duncan S.H."/>
            <person name="Flint H.J."/>
        </authorList>
    </citation>
    <scope>NUCLEOTIDE SEQUENCE</scope>
    <source>
        <strain evidence="1">JCM 10667</strain>
    </source>
</reference>
<evidence type="ECO:0000313" key="4">
    <source>
        <dbReference type="Proteomes" id="UP001501427"/>
    </source>
</evidence>
<dbReference type="EMBL" id="BAAAHD010000067">
    <property type="protein sequence ID" value="GAA0588588.1"/>
    <property type="molecule type" value="Genomic_DNA"/>
</dbReference>
<reference evidence="4" key="2">
    <citation type="journal article" date="2019" name="Int. J. Syst. Evol. Microbiol.">
        <title>The Global Catalogue of Microorganisms (GCM) 10K type strain sequencing project: providing services to taxonomists for standard genome sequencing and annotation.</title>
        <authorList>
            <consortium name="The Broad Institute Genomics Platform"/>
            <consortium name="The Broad Institute Genome Sequencing Center for Infectious Disease"/>
            <person name="Wu L."/>
            <person name="Ma J."/>
        </authorList>
    </citation>
    <scope>NUCLEOTIDE SEQUENCE [LARGE SCALE GENOMIC DNA]</scope>
    <source>
        <strain evidence="4">JCM 10667</strain>
    </source>
</reference>
<dbReference type="AlphaFoldDB" id="A0A7W7I869"/>
<comment type="caution">
    <text evidence="2">The sequence shown here is derived from an EMBL/GenBank/DDBJ whole genome shotgun (WGS) entry which is preliminary data.</text>
</comment>
<gene>
    <name evidence="2" type="ORF">F4557_000735</name>
    <name evidence="1" type="ORF">GCM10009546_58690</name>
</gene>
<name>A0A7W7I869_9ACTN</name>
<dbReference type="EMBL" id="JACHMV010000001">
    <property type="protein sequence ID" value="MBB4772317.1"/>
    <property type="molecule type" value="Genomic_DNA"/>
</dbReference>
<organism evidence="2 3">
    <name type="scientific">Actinomadura livida</name>
    <dbReference type="NCBI Taxonomy" id="79909"/>
    <lineage>
        <taxon>Bacteria</taxon>
        <taxon>Bacillati</taxon>
        <taxon>Actinomycetota</taxon>
        <taxon>Actinomycetes</taxon>
        <taxon>Streptosporangiales</taxon>
        <taxon>Thermomonosporaceae</taxon>
        <taxon>Actinomadura</taxon>
    </lineage>
</organism>
<accession>A0A7W7I869</accession>
<evidence type="ECO:0000313" key="3">
    <source>
        <dbReference type="Proteomes" id="UP000549343"/>
    </source>
</evidence>
<dbReference type="RefSeq" id="WP_184879681.1">
    <property type="nucleotide sequence ID" value="NZ_BAAAHD010000067.1"/>
</dbReference>
<protein>
    <submittedName>
        <fullName evidence="2">Uncharacterized protein</fullName>
    </submittedName>
</protein>
<evidence type="ECO:0000313" key="1">
    <source>
        <dbReference type="EMBL" id="GAA0588588.1"/>
    </source>
</evidence>